<feature type="compositionally biased region" description="Polar residues" evidence="6">
    <location>
        <begin position="491"/>
        <end position="500"/>
    </location>
</feature>
<keyword evidence="4" id="KW-0862">Zinc</keyword>
<dbReference type="PROSITE" id="PS50115">
    <property type="entry name" value="ARFGAP"/>
    <property type="match status" value="1"/>
</dbReference>
<keyword evidence="3 5" id="KW-0863">Zinc-finger</keyword>
<dbReference type="GO" id="GO:0008270">
    <property type="term" value="F:zinc ion binding"/>
    <property type="evidence" value="ECO:0007669"/>
    <property type="project" value="UniProtKB-KW"/>
</dbReference>
<proteinExistence type="predicted"/>
<feature type="compositionally biased region" description="Gly residues" evidence="6">
    <location>
        <begin position="360"/>
        <end position="376"/>
    </location>
</feature>
<evidence type="ECO:0000256" key="4">
    <source>
        <dbReference type="ARBA" id="ARBA00022833"/>
    </source>
</evidence>
<feature type="region of interest" description="Disordered" evidence="6">
    <location>
        <begin position="354"/>
        <end position="509"/>
    </location>
</feature>
<evidence type="ECO:0000259" key="7">
    <source>
        <dbReference type="PROSITE" id="PS50115"/>
    </source>
</evidence>
<dbReference type="InterPro" id="IPR001164">
    <property type="entry name" value="ArfGAP_dom"/>
</dbReference>
<protein>
    <submittedName>
        <fullName evidence="9">ADP-ribosylation factor GTPase-activating protein 1-like isoform X1</fullName>
    </submittedName>
</protein>
<dbReference type="GO" id="GO:0005096">
    <property type="term" value="F:GTPase activator activity"/>
    <property type="evidence" value="ECO:0007669"/>
    <property type="project" value="UniProtKB-KW"/>
</dbReference>
<dbReference type="GeneID" id="106178567"/>
<dbReference type="AlphaFoldDB" id="A0A1S3K3Z4"/>
<evidence type="ECO:0000256" key="3">
    <source>
        <dbReference type="ARBA" id="ARBA00022771"/>
    </source>
</evidence>
<evidence type="ECO:0000313" key="9">
    <source>
        <dbReference type="RefSeq" id="XP_013417247.2"/>
    </source>
</evidence>
<dbReference type="PANTHER" id="PTHR46395:SF1">
    <property type="entry name" value="ADP-RIBOSYLATION FACTOR GTPASE-ACTIVATING PROTEIN 1"/>
    <property type="match status" value="1"/>
</dbReference>
<sequence>MASPRTRRVLKELKTIDNNFCFECGTNNPQWVSVTYGIWICLECSGKHRGLGVHLSFVRSVTMDKWKDIELEKMKVGGNRKAKEFFKSQPDYKENWSLQEKYNSKCAALYRDKILTEASGKPWSEATSSAKNYVPSMPRNFSTGSLPAGSGGSRSGSSSNLPRTGSYNLSSNQGYQSQQDDMEAWLNSESVVKQKEDFFSRKLDENASRPDNLPPSQGGRYVGFGSTPNPPKRDEDFMASLSSGWASFTLGASKFAASASEKASQLASTAGQKTKELGSSLNETIVKPTRNKVSDGHLLDNVSSSVGNFATKVKDGSILNEMSTGMSSLASKISSASTKGWKDINQMFSNDRRAITANDGGPGEGSSLLGGGGYGSTTGSMSGGNNAPLLTGDDWSGWEDEWGEGGANHSQDDQRLTSSQDDGWGSWNDEDSKNTASREDGWQTEDWGAPIDTKPKSSPSKTKGKAKNKESKSKKTREPATANLIDFGDATATNGSSDANPNMGWDNEVWANDDDAWEALEVDTSSKSKLKKGD</sequence>
<evidence type="ECO:0000256" key="6">
    <source>
        <dbReference type="SAM" id="MobiDB-lite"/>
    </source>
</evidence>
<feature type="region of interest" description="Disordered" evidence="6">
    <location>
        <begin position="125"/>
        <end position="179"/>
    </location>
</feature>
<accession>A0A1S3K3Z4</accession>
<feature type="region of interest" description="Disordered" evidence="6">
    <location>
        <begin position="201"/>
        <end position="234"/>
    </location>
</feature>
<dbReference type="SMART" id="SM00105">
    <property type="entry name" value="ArfGap"/>
    <property type="match status" value="1"/>
</dbReference>
<keyword evidence="8" id="KW-1185">Reference proteome</keyword>
<dbReference type="GO" id="GO:0032012">
    <property type="term" value="P:regulation of ARF protein signal transduction"/>
    <property type="evidence" value="ECO:0007669"/>
    <property type="project" value="TreeGrafter"/>
</dbReference>
<dbReference type="OrthoDB" id="983479at2759"/>
<keyword evidence="2" id="KW-0479">Metal-binding</keyword>
<dbReference type="Proteomes" id="UP000085678">
    <property type="component" value="Unplaced"/>
</dbReference>
<dbReference type="InParanoid" id="A0A1S3K3Z4"/>
<dbReference type="GO" id="GO:0030100">
    <property type="term" value="P:regulation of endocytosis"/>
    <property type="evidence" value="ECO:0007669"/>
    <property type="project" value="TreeGrafter"/>
</dbReference>
<dbReference type="FunFam" id="1.10.220.150:FF:000014">
    <property type="entry name" value="ADP-ribosylation factor GTPase-activating protein"/>
    <property type="match status" value="1"/>
</dbReference>
<dbReference type="FunCoup" id="A0A1S3K3Z4">
    <property type="interactions" value="2668"/>
</dbReference>
<dbReference type="PANTHER" id="PTHR46395">
    <property type="entry name" value="ADP-RIBOSYLATION FACTOR GTPASE-ACTIVATING PROTEIN 1"/>
    <property type="match status" value="1"/>
</dbReference>
<evidence type="ECO:0000256" key="1">
    <source>
        <dbReference type="ARBA" id="ARBA00022468"/>
    </source>
</evidence>
<name>A0A1S3K3Z4_LINAN</name>
<dbReference type="Pfam" id="PF01412">
    <property type="entry name" value="ArfGap"/>
    <property type="match status" value="1"/>
</dbReference>
<dbReference type="InterPro" id="IPR037278">
    <property type="entry name" value="ARFGAP/RecO"/>
</dbReference>
<evidence type="ECO:0000313" key="8">
    <source>
        <dbReference type="Proteomes" id="UP000085678"/>
    </source>
</evidence>
<keyword evidence="1" id="KW-0343">GTPase activation</keyword>
<dbReference type="GO" id="GO:0000139">
    <property type="term" value="C:Golgi membrane"/>
    <property type="evidence" value="ECO:0007669"/>
    <property type="project" value="TreeGrafter"/>
</dbReference>
<evidence type="ECO:0000256" key="5">
    <source>
        <dbReference type="PROSITE-ProRule" id="PRU00288"/>
    </source>
</evidence>
<gene>
    <name evidence="9" type="primary">LOC106178567</name>
</gene>
<dbReference type="RefSeq" id="XP_013417247.2">
    <property type="nucleotide sequence ID" value="XM_013561793.2"/>
</dbReference>
<organism evidence="8 9">
    <name type="scientific">Lingula anatina</name>
    <name type="common">Brachiopod</name>
    <name type="synonym">Lingula unguis</name>
    <dbReference type="NCBI Taxonomy" id="7574"/>
    <lineage>
        <taxon>Eukaryota</taxon>
        <taxon>Metazoa</taxon>
        <taxon>Spiralia</taxon>
        <taxon>Lophotrochozoa</taxon>
        <taxon>Brachiopoda</taxon>
        <taxon>Linguliformea</taxon>
        <taxon>Lingulata</taxon>
        <taxon>Lingulida</taxon>
        <taxon>Linguloidea</taxon>
        <taxon>Lingulidae</taxon>
        <taxon>Lingula</taxon>
    </lineage>
</organism>
<dbReference type="SUPFAM" id="SSF57863">
    <property type="entry name" value="ArfGap/RecO-like zinc finger"/>
    <property type="match status" value="1"/>
</dbReference>
<dbReference type="Gene3D" id="1.10.220.150">
    <property type="entry name" value="Arf GTPase activating protein"/>
    <property type="match status" value="1"/>
</dbReference>
<dbReference type="KEGG" id="lak:106178567"/>
<dbReference type="PRINTS" id="PR00405">
    <property type="entry name" value="REVINTRACTNG"/>
</dbReference>
<dbReference type="STRING" id="7574.A0A1S3K3Z4"/>
<feature type="compositionally biased region" description="Basic and acidic residues" evidence="6">
    <location>
        <begin position="467"/>
        <end position="478"/>
    </location>
</feature>
<feature type="compositionally biased region" description="Polar residues" evidence="6">
    <location>
        <begin position="160"/>
        <end position="179"/>
    </location>
</feature>
<reference evidence="9" key="1">
    <citation type="submission" date="2025-08" db="UniProtKB">
        <authorList>
            <consortium name="RefSeq"/>
        </authorList>
    </citation>
    <scope>IDENTIFICATION</scope>
    <source>
        <tissue evidence="9">Gonads</tissue>
    </source>
</reference>
<evidence type="ECO:0000256" key="2">
    <source>
        <dbReference type="ARBA" id="ARBA00022723"/>
    </source>
</evidence>
<feature type="domain" description="Arf-GAP" evidence="7">
    <location>
        <begin position="7"/>
        <end position="123"/>
    </location>
</feature>
<feature type="compositionally biased region" description="Basic and acidic residues" evidence="6">
    <location>
        <begin position="430"/>
        <end position="441"/>
    </location>
</feature>
<dbReference type="InterPro" id="IPR038508">
    <property type="entry name" value="ArfGAP_dom_sf"/>
</dbReference>
<dbReference type="CDD" id="cd08830">
    <property type="entry name" value="ArfGap_ArfGap1"/>
    <property type="match status" value="1"/>
</dbReference>